<dbReference type="EC" id="3.1.11.6" evidence="6"/>
<dbReference type="RefSeq" id="WP_151124044.1">
    <property type="nucleotide sequence ID" value="NZ_CP088081.1"/>
</dbReference>
<reference evidence="7 8" key="1">
    <citation type="submission" date="2019-09" db="EMBL/GenBank/DDBJ databases">
        <title>Draft genome sequences of 48 bacterial type strains from the CCUG.</title>
        <authorList>
            <person name="Tunovic T."/>
            <person name="Pineiro-Iglesias B."/>
            <person name="Unosson C."/>
            <person name="Inganas E."/>
            <person name="Ohlen M."/>
            <person name="Cardew S."/>
            <person name="Jensie-Markopoulos S."/>
            <person name="Salva-Serra F."/>
            <person name="Jaen-Luchoro D."/>
            <person name="Karlsson R."/>
            <person name="Svensson-Stadler L."/>
            <person name="Chun J."/>
            <person name="Moore E."/>
        </authorList>
    </citation>
    <scope>NUCLEOTIDE SEQUENCE [LARGE SCALE GENOMIC DNA]</scope>
    <source>
        <strain evidence="7 8">CCUG 30977</strain>
    </source>
</reference>
<keyword evidence="5 6" id="KW-0269">Exonuclease</keyword>
<dbReference type="PIRSF" id="PIRSF006488">
    <property type="entry name" value="Exonuc_VII_S"/>
    <property type="match status" value="1"/>
</dbReference>
<dbReference type="PANTHER" id="PTHR34137:SF1">
    <property type="entry name" value="EXODEOXYRIBONUCLEASE 7 SMALL SUBUNIT"/>
    <property type="match status" value="1"/>
</dbReference>
<dbReference type="Proteomes" id="UP000430120">
    <property type="component" value="Unassembled WGS sequence"/>
</dbReference>
<dbReference type="GO" id="GO:0009318">
    <property type="term" value="C:exodeoxyribonuclease VII complex"/>
    <property type="evidence" value="ECO:0007669"/>
    <property type="project" value="UniProtKB-UniRule"/>
</dbReference>
<comment type="function">
    <text evidence="6">Bidirectionally degrades single-stranded DNA into large acid-insoluble oligonucleotides, which are then degraded further into small acid-soluble oligonucleotides.</text>
</comment>
<organism evidence="7 8">
    <name type="scientific">Ideonella dechloratans</name>
    <dbReference type="NCBI Taxonomy" id="36863"/>
    <lineage>
        <taxon>Bacteria</taxon>
        <taxon>Pseudomonadati</taxon>
        <taxon>Pseudomonadota</taxon>
        <taxon>Betaproteobacteria</taxon>
        <taxon>Burkholderiales</taxon>
        <taxon>Sphaerotilaceae</taxon>
        <taxon>Ideonella</taxon>
    </lineage>
</organism>
<evidence type="ECO:0000256" key="1">
    <source>
        <dbReference type="ARBA" id="ARBA00009998"/>
    </source>
</evidence>
<keyword evidence="8" id="KW-1185">Reference proteome</keyword>
<dbReference type="GO" id="GO:0006308">
    <property type="term" value="P:DNA catabolic process"/>
    <property type="evidence" value="ECO:0007669"/>
    <property type="project" value="UniProtKB-UniRule"/>
</dbReference>
<keyword evidence="3 6" id="KW-0540">Nuclease</keyword>
<dbReference type="SUPFAM" id="SSF116842">
    <property type="entry name" value="XseB-like"/>
    <property type="match status" value="1"/>
</dbReference>
<evidence type="ECO:0000313" key="8">
    <source>
        <dbReference type="Proteomes" id="UP000430120"/>
    </source>
</evidence>
<comment type="caution">
    <text evidence="7">The sequence shown here is derived from an EMBL/GenBank/DDBJ whole genome shotgun (WGS) entry which is preliminary data.</text>
</comment>
<accession>A0A643FBW9</accession>
<evidence type="ECO:0000256" key="2">
    <source>
        <dbReference type="ARBA" id="ARBA00022490"/>
    </source>
</evidence>
<dbReference type="GO" id="GO:0005829">
    <property type="term" value="C:cytosol"/>
    <property type="evidence" value="ECO:0007669"/>
    <property type="project" value="TreeGrafter"/>
</dbReference>
<evidence type="ECO:0000256" key="3">
    <source>
        <dbReference type="ARBA" id="ARBA00022722"/>
    </source>
</evidence>
<dbReference type="PANTHER" id="PTHR34137">
    <property type="entry name" value="EXODEOXYRIBONUCLEASE 7 SMALL SUBUNIT"/>
    <property type="match status" value="1"/>
</dbReference>
<dbReference type="Gene3D" id="1.10.287.1040">
    <property type="entry name" value="Exonuclease VII, small subunit"/>
    <property type="match status" value="1"/>
</dbReference>
<name>A0A643FBW9_IDEDE</name>
<evidence type="ECO:0000256" key="4">
    <source>
        <dbReference type="ARBA" id="ARBA00022801"/>
    </source>
</evidence>
<evidence type="ECO:0000313" key="7">
    <source>
        <dbReference type="EMBL" id="KAB0582541.1"/>
    </source>
</evidence>
<comment type="subcellular location">
    <subcellularLocation>
        <location evidence="6">Cytoplasm</location>
    </subcellularLocation>
</comment>
<dbReference type="NCBIfam" id="TIGR01280">
    <property type="entry name" value="xseB"/>
    <property type="match status" value="1"/>
</dbReference>
<keyword evidence="2 6" id="KW-0963">Cytoplasm</keyword>
<dbReference type="InterPro" id="IPR037004">
    <property type="entry name" value="Exonuc_VII_ssu_sf"/>
</dbReference>
<dbReference type="InterPro" id="IPR003761">
    <property type="entry name" value="Exonuc_VII_S"/>
</dbReference>
<gene>
    <name evidence="6 7" type="primary">xseB</name>
    <name evidence="7" type="ORF">F7Q92_10215</name>
</gene>
<evidence type="ECO:0000256" key="5">
    <source>
        <dbReference type="ARBA" id="ARBA00022839"/>
    </source>
</evidence>
<comment type="catalytic activity">
    <reaction evidence="6">
        <text>Exonucleolytic cleavage in either 5'- to 3'- or 3'- to 5'-direction to yield nucleoside 5'-phosphates.</text>
        <dbReference type="EC" id="3.1.11.6"/>
    </reaction>
</comment>
<dbReference type="EMBL" id="VZPB01000020">
    <property type="protein sequence ID" value="KAB0582541.1"/>
    <property type="molecule type" value="Genomic_DNA"/>
</dbReference>
<evidence type="ECO:0000256" key="6">
    <source>
        <dbReference type="HAMAP-Rule" id="MF_00337"/>
    </source>
</evidence>
<dbReference type="OrthoDB" id="287668at2"/>
<comment type="subunit">
    <text evidence="6">Heterooligomer composed of large and small subunits.</text>
</comment>
<dbReference type="GO" id="GO:0008855">
    <property type="term" value="F:exodeoxyribonuclease VII activity"/>
    <property type="evidence" value="ECO:0007669"/>
    <property type="project" value="UniProtKB-UniRule"/>
</dbReference>
<comment type="similarity">
    <text evidence="1 6">Belongs to the XseB family.</text>
</comment>
<dbReference type="AlphaFoldDB" id="A0A643FBW9"/>
<sequence length="79" mass="8796">MPRSPTPQAPAAPASYEEALAELDRLLQAMEGGQLPLDKLLESYQRGSQLLTFCRGRLKAVEDQIQVLEEGQLKPWTSE</sequence>
<keyword evidence="4 6" id="KW-0378">Hydrolase</keyword>
<protein>
    <recommendedName>
        <fullName evidence="6">Exodeoxyribonuclease 7 small subunit</fullName>
        <ecNumber evidence="6">3.1.11.6</ecNumber>
    </recommendedName>
    <alternativeName>
        <fullName evidence="6">Exodeoxyribonuclease VII small subunit</fullName>
        <shortName evidence="6">Exonuclease VII small subunit</shortName>
    </alternativeName>
</protein>
<proteinExistence type="inferred from homology"/>
<dbReference type="HAMAP" id="MF_00337">
    <property type="entry name" value="Exonuc_7_S"/>
    <property type="match status" value="1"/>
</dbReference>
<dbReference type="Pfam" id="PF02609">
    <property type="entry name" value="Exonuc_VII_S"/>
    <property type="match status" value="1"/>
</dbReference>